<proteinExistence type="predicted"/>
<dbReference type="Gene3D" id="3.90.550.10">
    <property type="entry name" value="Spore Coat Polysaccharide Biosynthesis Protein SpsA, Chain A"/>
    <property type="match status" value="1"/>
</dbReference>
<name>A0A382T546_9ZZZZ</name>
<gene>
    <name evidence="2" type="ORF">METZ01_LOCUS370123</name>
</gene>
<organism evidence="2">
    <name type="scientific">marine metagenome</name>
    <dbReference type="NCBI Taxonomy" id="408172"/>
    <lineage>
        <taxon>unclassified sequences</taxon>
        <taxon>metagenomes</taxon>
        <taxon>ecological metagenomes</taxon>
    </lineage>
</organism>
<dbReference type="InterPro" id="IPR001173">
    <property type="entry name" value="Glyco_trans_2-like"/>
</dbReference>
<feature type="domain" description="Glycosyltransferase 2-like" evidence="1">
    <location>
        <begin position="11"/>
        <end position="108"/>
    </location>
</feature>
<reference evidence="2" key="1">
    <citation type="submission" date="2018-05" db="EMBL/GenBank/DDBJ databases">
        <authorList>
            <person name="Lanie J.A."/>
            <person name="Ng W.-L."/>
            <person name="Kazmierczak K.M."/>
            <person name="Andrzejewski T.M."/>
            <person name="Davidsen T.M."/>
            <person name="Wayne K.J."/>
            <person name="Tettelin H."/>
            <person name="Glass J.I."/>
            <person name="Rusch D."/>
            <person name="Podicherti R."/>
            <person name="Tsui H.-C.T."/>
            <person name="Winkler M.E."/>
        </authorList>
    </citation>
    <scope>NUCLEOTIDE SEQUENCE</scope>
</reference>
<dbReference type="AlphaFoldDB" id="A0A382T546"/>
<accession>A0A382T546</accession>
<protein>
    <recommendedName>
        <fullName evidence="1">Glycosyltransferase 2-like domain-containing protein</fullName>
    </recommendedName>
</protein>
<feature type="non-terminal residue" evidence="2">
    <location>
        <position position="110"/>
    </location>
</feature>
<evidence type="ECO:0000313" key="2">
    <source>
        <dbReference type="EMBL" id="SVD17269.1"/>
    </source>
</evidence>
<dbReference type="EMBL" id="UINC01134003">
    <property type="protein sequence ID" value="SVD17269.1"/>
    <property type="molecule type" value="Genomic_DNA"/>
</dbReference>
<dbReference type="InterPro" id="IPR029044">
    <property type="entry name" value="Nucleotide-diphossugar_trans"/>
</dbReference>
<dbReference type="Pfam" id="PF00535">
    <property type="entry name" value="Glycos_transf_2"/>
    <property type="match status" value="1"/>
</dbReference>
<evidence type="ECO:0000259" key="1">
    <source>
        <dbReference type="Pfam" id="PF00535"/>
    </source>
</evidence>
<sequence>MNQNNYNNKVTIIIVTFHSNEIVENLIRSIDSENKILIIENSLEYQLKSNLEKKYKNVEVVIPQTNLGLGGGINLALSLVKTKYLLQLNPDVILDKEMINTLLKYAEEIV</sequence>
<dbReference type="SUPFAM" id="SSF53448">
    <property type="entry name" value="Nucleotide-diphospho-sugar transferases"/>
    <property type="match status" value="1"/>
</dbReference>